<keyword evidence="2 5" id="KW-0489">Methyltransferase</keyword>
<sequence length="245" mass="27334">MLTSAKNEKVKNWKKLHMRKERINSETFLIEGFHLIEEAIQSKWEIKEIILQEGTILPDWNINCSVTEVTENVFQQISQTKTPQGIAAVVRFRRQQEVTGDYILLLDSIQDPGNLGTIIRTADAAGFDAVILGEGTVDLYNDKVVRATQGSIFHIPVRQENLTNRIQVLKQDGFSIWASALTNSKDYHKLTITSKVALILGNEGAGIQAKFLETADEIVKIPIYGKAESLNVSVAAGILMYHIKG</sequence>
<name>A0ABU9XCX8_9BACI</name>
<accession>A0ABU9XCX8</accession>
<dbReference type="CDD" id="cd18095">
    <property type="entry name" value="SpoU-like_rRNA-MTase"/>
    <property type="match status" value="1"/>
</dbReference>
<feature type="domain" description="RNA 2-O ribose methyltransferase substrate binding" evidence="4">
    <location>
        <begin position="29"/>
        <end position="96"/>
    </location>
</feature>
<dbReference type="InterPro" id="IPR013123">
    <property type="entry name" value="SpoU_subst-bd"/>
</dbReference>
<dbReference type="RefSeq" id="WP_345823092.1">
    <property type="nucleotide sequence ID" value="NZ_JBDIML010000001.1"/>
</dbReference>
<proteinExistence type="inferred from homology"/>
<dbReference type="InterPro" id="IPR029026">
    <property type="entry name" value="tRNA_m1G_MTases_N"/>
</dbReference>
<evidence type="ECO:0000256" key="3">
    <source>
        <dbReference type="ARBA" id="ARBA00022679"/>
    </source>
</evidence>
<dbReference type="SUPFAM" id="SSF75217">
    <property type="entry name" value="alpha/beta knot"/>
    <property type="match status" value="1"/>
</dbReference>
<comment type="caution">
    <text evidence="5">The sequence shown here is derived from an EMBL/GenBank/DDBJ whole genome shotgun (WGS) entry which is preliminary data.</text>
</comment>
<dbReference type="GO" id="GO:0032259">
    <property type="term" value="P:methylation"/>
    <property type="evidence" value="ECO:0007669"/>
    <property type="project" value="UniProtKB-KW"/>
</dbReference>
<dbReference type="InterPro" id="IPR051259">
    <property type="entry name" value="rRNA_Methyltransferase"/>
</dbReference>
<dbReference type="Pfam" id="PF00588">
    <property type="entry name" value="SpoU_methylase"/>
    <property type="match status" value="1"/>
</dbReference>
<dbReference type="InterPro" id="IPR029028">
    <property type="entry name" value="Alpha/beta_knot_MTases"/>
</dbReference>
<evidence type="ECO:0000313" key="6">
    <source>
        <dbReference type="Proteomes" id="UP001444625"/>
    </source>
</evidence>
<dbReference type="InterPro" id="IPR001537">
    <property type="entry name" value="SpoU_MeTrfase"/>
</dbReference>
<keyword evidence="3" id="KW-0808">Transferase</keyword>
<evidence type="ECO:0000256" key="2">
    <source>
        <dbReference type="ARBA" id="ARBA00022603"/>
    </source>
</evidence>
<dbReference type="Pfam" id="PF22435">
    <property type="entry name" value="MRM3-like_sub_bind"/>
    <property type="match status" value="1"/>
</dbReference>
<dbReference type="PANTHER" id="PTHR43191">
    <property type="entry name" value="RRNA METHYLTRANSFERASE 3"/>
    <property type="match status" value="1"/>
</dbReference>
<dbReference type="Gene3D" id="3.40.1280.10">
    <property type="match status" value="1"/>
</dbReference>
<dbReference type="EMBL" id="JBDIML010000001">
    <property type="protein sequence ID" value="MEN2765616.1"/>
    <property type="molecule type" value="Genomic_DNA"/>
</dbReference>
<dbReference type="PANTHER" id="PTHR43191:SF2">
    <property type="entry name" value="RRNA METHYLTRANSFERASE 3, MITOCHONDRIAL"/>
    <property type="match status" value="1"/>
</dbReference>
<dbReference type="Proteomes" id="UP001444625">
    <property type="component" value="Unassembled WGS sequence"/>
</dbReference>
<gene>
    <name evidence="5" type="ORF">ABC228_00305</name>
</gene>
<reference evidence="5 6" key="1">
    <citation type="submission" date="2024-05" db="EMBL/GenBank/DDBJ databases">
        <authorList>
            <person name="Haq I."/>
            <person name="Ullah Z."/>
            <person name="Ahmad R."/>
            <person name="Li M."/>
            <person name="Tong Y."/>
        </authorList>
    </citation>
    <scope>NUCLEOTIDE SEQUENCE [LARGE SCALE GENOMIC DNA]</scope>
    <source>
        <strain evidence="5 6">16A2E</strain>
    </source>
</reference>
<dbReference type="InterPro" id="IPR029064">
    <property type="entry name" value="Ribosomal_eL30-like_sf"/>
</dbReference>
<protein>
    <submittedName>
        <fullName evidence="5">RNA methyltransferase</fullName>
    </submittedName>
</protein>
<evidence type="ECO:0000313" key="5">
    <source>
        <dbReference type="EMBL" id="MEN2765616.1"/>
    </source>
</evidence>
<evidence type="ECO:0000256" key="1">
    <source>
        <dbReference type="ARBA" id="ARBA00007228"/>
    </source>
</evidence>
<dbReference type="SMART" id="SM00967">
    <property type="entry name" value="SpoU_sub_bind"/>
    <property type="match status" value="1"/>
</dbReference>
<dbReference type="SUPFAM" id="SSF55315">
    <property type="entry name" value="L30e-like"/>
    <property type="match status" value="1"/>
</dbReference>
<evidence type="ECO:0000259" key="4">
    <source>
        <dbReference type="SMART" id="SM00967"/>
    </source>
</evidence>
<dbReference type="Gene3D" id="3.30.1330.30">
    <property type="match status" value="1"/>
</dbReference>
<dbReference type="InterPro" id="IPR053888">
    <property type="entry name" value="MRM3-like_sub_bind"/>
</dbReference>
<comment type="similarity">
    <text evidence="1">Belongs to the class IV-like SAM-binding methyltransferase superfamily. RNA methyltransferase TrmH family.</text>
</comment>
<organism evidence="5 6">
    <name type="scientific">Ornithinibacillus xuwenensis</name>
    <dbReference type="NCBI Taxonomy" id="3144668"/>
    <lineage>
        <taxon>Bacteria</taxon>
        <taxon>Bacillati</taxon>
        <taxon>Bacillota</taxon>
        <taxon>Bacilli</taxon>
        <taxon>Bacillales</taxon>
        <taxon>Bacillaceae</taxon>
        <taxon>Ornithinibacillus</taxon>
    </lineage>
</organism>
<dbReference type="GO" id="GO:0008168">
    <property type="term" value="F:methyltransferase activity"/>
    <property type="evidence" value="ECO:0007669"/>
    <property type="project" value="UniProtKB-KW"/>
</dbReference>
<keyword evidence="6" id="KW-1185">Reference proteome</keyword>